<proteinExistence type="predicted"/>
<evidence type="ECO:0008006" key="3">
    <source>
        <dbReference type="Google" id="ProtNLM"/>
    </source>
</evidence>
<dbReference type="OrthoDB" id="7814449at2"/>
<keyword evidence="2" id="KW-1185">Reference proteome</keyword>
<accession>A0A073IVR4</accession>
<dbReference type="RefSeq" id="WP_037931851.1">
    <property type="nucleotide sequence ID" value="NZ_CP054604.1"/>
</dbReference>
<evidence type="ECO:0000313" key="1">
    <source>
        <dbReference type="EMBL" id="KEJ93710.1"/>
    </source>
</evidence>
<dbReference type="GeneID" id="68872280"/>
<dbReference type="Gene3D" id="3.40.50.1820">
    <property type="entry name" value="alpha/beta hydrolase"/>
    <property type="match status" value="1"/>
</dbReference>
<dbReference type="InterPro" id="IPR029058">
    <property type="entry name" value="AB_hydrolase_fold"/>
</dbReference>
<organism evidence="1 2">
    <name type="scientific">Pseudosulfitobacter pseudonitzschiae</name>
    <dbReference type="NCBI Taxonomy" id="1402135"/>
    <lineage>
        <taxon>Bacteria</taxon>
        <taxon>Pseudomonadati</taxon>
        <taxon>Pseudomonadota</taxon>
        <taxon>Alphaproteobacteria</taxon>
        <taxon>Rhodobacterales</taxon>
        <taxon>Roseobacteraceae</taxon>
        <taxon>Pseudosulfitobacter</taxon>
    </lineage>
</organism>
<reference evidence="1 2" key="1">
    <citation type="submission" date="2014-01" db="EMBL/GenBank/DDBJ databases">
        <title>Sulfitobacter sp. H3 (MCCC 1A00686) Genome Sequencing.</title>
        <authorList>
            <person name="Lai Q."/>
            <person name="Hong Z."/>
        </authorList>
    </citation>
    <scope>NUCLEOTIDE SEQUENCE [LARGE SCALE GENOMIC DNA]</scope>
    <source>
        <strain evidence="1 2">H3</strain>
    </source>
</reference>
<protein>
    <recommendedName>
        <fullName evidence="3">Alpha/beta hydrolase family protein</fullName>
    </recommendedName>
</protein>
<sequence>MYRRTFVSGVSAGVLAMPALGQTALPLPIGIPDPKGESTLLPAVGSGPRPLIYLSHRLGGVPEMGRQNDAPWIMFGAMQRAGWTILRSADAGPETYGNDQALAYCARMCGKAIERMDWDGRLFSLGISMGAIPALLMTWRGLFPHPVRAVATVAGVMNLTKIHASPSDRRARIDAAYNVTQHFPFEQASKGHDPLNDFHSFSENRIPLLAVASSDDALLPIDVHAGPMIETSRAIGSPSELMQISGSHIGDEHFTEQMAGRVLDFFTVHGR</sequence>
<gene>
    <name evidence="1" type="ORF">SUH3_16175</name>
</gene>
<evidence type="ECO:0000313" key="2">
    <source>
        <dbReference type="Proteomes" id="UP000027746"/>
    </source>
</evidence>
<name>A0A073IVR4_9RHOB</name>
<dbReference type="SUPFAM" id="SSF53474">
    <property type="entry name" value="alpha/beta-Hydrolases"/>
    <property type="match status" value="1"/>
</dbReference>
<comment type="caution">
    <text evidence="1">The sequence shown here is derived from an EMBL/GenBank/DDBJ whole genome shotgun (WGS) entry which is preliminary data.</text>
</comment>
<dbReference type="EMBL" id="JAMD01000031">
    <property type="protein sequence ID" value="KEJ93710.1"/>
    <property type="molecule type" value="Genomic_DNA"/>
</dbReference>
<dbReference type="Proteomes" id="UP000027746">
    <property type="component" value="Unassembled WGS sequence"/>
</dbReference>
<dbReference type="AlphaFoldDB" id="A0A073IVR4"/>